<dbReference type="EMBL" id="QOVL01000004">
    <property type="protein sequence ID" value="RXG32155.1"/>
    <property type="molecule type" value="Genomic_DNA"/>
</dbReference>
<evidence type="ECO:0000256" key="1">
    <source>
        <dbReference type="SAM" id="Phobius"/>
    </source>
</evidence>
<protein>
    <recommendedName>
        <fullName evidence="4">VWA domain-containing protein</fullName>
    </recommendedName>
</protein>
<reference evidence="2 3" key="1">
    <citation type="submission" date="2018-07" db="EMBL/GenBank/DDBJ databases">
        <title>Leeuwenhoekiella genomics.</title>
        <authorList>
            <person name="Tahon G."/>
            <person name="Willems A."/>
        </authorList>
    </citation>
    <scope>NUCLEOTIDE SEQUENCE [LARGE SCALE GENOMIC DNA]</scope>
    <source>
        <strain evidence="2 3">LMG 1345</strain>
    </source>
</reference>
<evidence type="ECO:0000313" key="3">
    <source>
        <dbReference type="Proteomes" id="UP000290608"/>
    </source>
</evidence>
<dbReference type="Proteomes" id="UP000290608">
    <property type="component" value="Unassembled WGS sequence"/>
</dbReference>
<dbReference type="STRING" id="1122159.SAMN02745246_01199"/>
<dbReference type="AlphaFoldDB" id="A0A4Q0PQL9"/>
<dbReference type="RefSeq" id="WP_073098220.1">
    <property type="nucleotide sequence ID" value="NZ_QOVL01000004.1"/>
</dbReference>
<dbReference type="SUPFAM" id="SSF53300">
    <property type="entry name" value="vWA-like"/>
    <property type="match status" value="1"/>
</dbReference>
<organism evidence="2 3">
    <name type="scientific">Leeuwenhoekiella marinoflava</name>
    <dbReference type="NCBI Taxonomy" id="988"/>
    <lineage>
        <taxon>Bacteria</taxon>
        <taxon>Pseudomonadati</taxon>
        <taxon>Bacteroidota</taxon>
        <taxon>Flavobacteriia</taxon>
        <taxon>Flavobacteriales</taxon>
        <taxon>Flavobacteriaceae</taxon>
        <taxon>Leeuwenhoekiella</taxon>
    </lineage>
</organism>
<keyword evidence="1" id="KW-0812">Transmembrane</keyword>
<evidence type="ECO:0000313" key="2">
    <source>
        <dbReference type="EMBL" id="RXG32155.1"/>
    </source>
</evidence>
<sequence length="679" mass="77899">MAASTILYITLCGLIALAAAIFFYFYKPQRSKQVRFLLSTLRFFTLLSVLILLVNPSFKQITYTTIKPKLALAIDDSRSMKYLGDTTQIQSVFNSFSEDKDLNNRFDIDYYSYGKNLQTFRTLNFNEGQTDISNSLKDLNQIYKGVDYTPVIITDGNSNLGADYRYTAQENNNTLYYFLAVGDTLAYDDLSLDRINSNKYAYLNNEFPVELITTYTGGSDVKATISVSQNGRIIYKKEQTFTSENSIQRNNFYLNAASVGVQRYQVTVSGLEDEKNLENNTQNFAVEVIDQRSNILIVYSVLHPDLGTLRKSIESNQLRAVTLKEVSEVNLTALTEYDLVILFEPKRSFSSIYSELNKLNKNRFTISGTQTDLGFLNSIQQTVTLPVNNESELVQPYKNGTFNTFQVEELTFNNYPPLTSVFGNIQFSGNADVLFYQRISGVTTQNPLLGVTEISGLREVFLLGTGIYQWRSQSYLDNQSFEDFDNFIDKLIQYSASNQRRKRLEIDYEQFYYRGHTINIQAQYFDKNYVFDPGASLQIELKNENSEETYQSPLVFKGSAYEVELSNLEPGDYTFRIKEIKQHISSGGSFTIIPFDLERQSQNADFQKMKTLAEETGGNIYILKNYRQLVDELLNSEQFTPVERAVKKNVPLINFFWLLAFIVACLTTEWFIRKYNGLI</sequence>
<proteinExistence type="predicted"/>
<dbReference type="PANTHER" id="PTHR37947:SF1">
    <property type="entry name" value="BLL2462 PROTEIN"/>
    <property type="match status" value="1"/>
</dbReference>
<dbReference type="InterPro" id="IPR036465">
    <property type="entry name" value="vWFA_dom_sf"/>
</dbReference>
<dbReference type="PANTHER" id="PTHR37947">
    <property type="entry name" value="BLL2462 PROTEIN"/>
    <property type="match status" value="1"/>
</dbReference>
<keyword evidence="1" id="KW-1133">Transmembrane helix</keyword>
<evidence type="ECO:0008006" key="4">
    <source>
        <dbReference type="Google" id="ProtNLM"/>
    </source>
</evidence>
<name>A0A4Q0PQL9_9FLAO</name>
<comment type="caution">
    <text evidence="2">The sequence shown here is derived from an EMBL/GenBank/DDBJ whole genome shotgun (WGS) entry which is preliminary data.</text>
</comment>
<feature type="transmembrane region" description="Helical" evidence="1">
    <location>
        <begin position="6"/>
        <end position="25"/>
    </location>
</feature>
<accession>A0A4Q0PQL9</accession>
<feature type="transmembrane region" description="Helical" evidence="1">
    <location>
        <begin position="37"/>
        <end position="58"/>
    </location>
</feature>
<feature type="transmembrane region" description="Helical" evidence="1">
    <location>
        <begin position="652"/>
        <end position="672"/>
    </location>
</feature>
<gene>
    <name evidence="2" type="ORF">DSL99_960</name>
</gene>
<keyword evidence="1" id="KW-0472">Membrane</keyword>